<dbReference type="AlphaFoldDB" id="A0A4U8Q553"/>
<evidence type="ECO:0000313" key="2">
    <source>
        <dbReference type="EMBL" id="TLC99856.1"/>
    </source>
</evidence>
<dbReference type="STRING" id="180332.GCA_000797495_00698"/>
<reference evidence="2 3" key="1">
    <citation type="journal article" date="2019" name="Anaerobe">
        <title>Detection of Robinsoniella peoriensis in multiple bone samples of a trauma patient.</title>
        <authorList>
            <person name="Schrottner P."/>
            <person name="Hartwich K."/>
            <person name="Bunk B."/>
            <person name="Schober I."/>
            <person name="Helbig S."/>
            <person name="Rudolph W.W."/>
            <person name="Gunzer F."/>
        </authorList>
    </citation>
    <scope>NUCLEOTIDE SEQUENCE [LARGE SCALE GENOMIC DNA]</scope>
    <source>
        <strain evidence="2 3">DSM 106044</strain>
    </source>
</reference>
<keyword evidence="3" id="KW-1185">Reference proteome</keyword>
<feature type="transmembrane region" description="Helical" evidence="1">
    <location>
        <begin position="80"/>
        <end position="101"/>
    </location>
</feature>
<keyword evidence="1" id="KW-1133">Transmembrane helix</keyword>
<gene>
    <name evidence="2" type="ORF">DSM106044_03288</name>
</gene>
<accession>A0A4U8Q553</accession>
<evidence type="ECO:0000313" key="3">
    <source>
        <dbReference type="Proteomes" id="UP000306509"/>
    </source>
</evidence>
<name>A0A4U8Q553_9FIRM</name>
<dbReference type="Proteomes" id="UP000306509">
    <property type="component" value="Unassembled WGS sequence"/>
</dbReference>
<comment type="caution">
    <text evidence="2">The sequence shown here is derived from an EMBL/GenBank/DDBJ whole genome shotgun (WGS) entry which is preliminary data.</text>
</comment>
<feature type="transmembrane region" description="Helical" evidence="1">
    <location>
        <begin position="147"/>
        <end position="172"/>
    </location>
</feature>
<organism evidence="2 3">
    <name type="scientific">Robinsoniella peoriensis</name>
    <dbReference type="NCBI Taxonomy" id="180332"/>
    <lineage>
        <taxon>Bacteria</taxon>
        <taxon>Bacillati</taxon>
        <taxon>Bacillota</taxon>
        <taxon>Clostridia</taxon>
        <taxon>Lachnospirales</taxon>
        <taxon>Lachnospiraceae</taxon>
        <taxon>Robinsoniella</taxon>
    </lineage>
</organism>
<sequence>MGKNEYLRTLARELRKLPKEEFDTAMDYYTEYFEDAGPEKEQEIIQELGTPREVAYQIITDAAIKRMEEQVDVKKGFSTLWIIILGICAAPVALPMAFAMVALFASMLLVVVAFVGSAILVDLCALAGGIVTAFCGIYLLFTQPATGIALLGLGMAAVGIGIFVGFGIIGIGRRMVKGIGKMFRNILKRRKKS</sequence>
<evidence type="ECO:0000256" key="1">
    <source>
        <dbReference type="SAM" id="Phobius"/>
    </source>
</evidence>
<dbReference type="OrthoDB" id="95800at2"/>
<keyword evidence="1" id="KW-0812">Transmembrane</keyword>
<dbReference type="EMBL" id="QGQD01000063">
    <property type="protein sequence ID" value="TLC99856.1"/>
    <property type="molecule type" value="Genomic_DNA"/>
</dbReference>
<feature type="transmembrane region" description="Helical" evidence="1">
    <location>
        <begin position="108"/>
        <end position="141"/>
    </location>
</feature>
<dbReference type="RefSeq" id="WP_047832157.1">
    <property type="nucleotide sequence ID" value="NZ_CABMJZ010000109.1"/>
</dbReference>
<protein>
    <submittedName>
        <fullName evidence="2">Putative membrane protein</fullName>
    </submittedName>
</protein>
<dbReference type="Pfam" id="PF22564">
    <property type="entry name" value="HAAS"/>
    <property type="match status" value="1"/>
</dbReference>
<keyword evidence="1" id="KW-0472">Membrane</keyword>
<proteinExistence type="predicted"/>